<dbReference type="InterPro" id="IPR012349">
    <property type="entry name" value="Split_barrel_FMN-bd"/>
</dbReference>
<dbReference type="EMBL" id="AP014946">
    <property type="protein sequence ID" value="BAT61272.1"/>
    <property type="molecule type" value="Genomic_DNA"/>
</dbReference>
<dbReference type="Gene3D" id="2.30.110.10">
    <property type="entry name" value="Electron Transport, Fmn-binding Protein, Chain A"/>
    <property type="match status" value="1"/>
</dbReference>
<dbReference type="Pfam" id="PF12900">
    <property type="entry name" value="Pyridox_ox_2"/>
    <property type="match status" value="1"/>
</dbReference>
<dbReference type="InterPro" id="IPR024747">
    <property type="entry name" value="Pyridox_Oxase-rel"/>
</dbReference>
<name>A0A0S3PZB5_9BRAD</name>
<dbReference type="AlphaFoldDB" id="A0A0S3PZB5"/>
<sequence length="241" mass="26611">MSDGIPTESFPITPRNRVKRLHERGSYDKAAVYAILDAAMLCHVSYAIDGQPYCTPTLFWRDGDRLYWHGSSASRMLRTQKGGVPVCLTVSHLDGLVLARSGFNHSANYRAAMCFGTASIIDDPEEKVRGLADVINRFYPGRAETLRQNTAQEIKATTIIGMTIEDASAKVRSKGVGDDEEDYGFAIWAGVIPVETVIRAEQDCPRILPGKTRPDNVAAYTDGRRLDAALTETHKAYETLK</sequence>
<dbReference type="KEGG" id="vgo:GJW-30_1_03829"/>
<keyword evidence="2" id="KW-1185">Reference proteome</keyword>
<proteinExistence type="predicted"/>
<dbReference type="RefSeq" id="WP_096357991.1">
    <property type="nucleotide sequence ID" value="NZ_AP014946.1"/>
</dbReference>
<dbReference type="PANTHER" id="PTHR34071:SF2">
    <property type="entry name" value="FLAVIN-NUCLEOTIDE-BINDING PROTEIN"/>
    <property type="match status" value="1"/>
</dbReference>
<evidence type="ECO:0000313" key="2">
    <source>
        <dbReference type="Proteomes" id="UP000236884"/>
    </source>
</evidence>
<dbReference type="SUPFAM" id="SSF50475">
    <property type="entry name" value="FMN-binding split barrel"/>
    <property type="match status" value="1"/>
</dbReference>
<accession>A0A0S3PZB5</accession>
<protein>
    <submittedName>
        <fullName evidence="1">Pyridoxamine 5'-phosphate oxidase</fullName>
    </submittedName>
</protein>
<dbReference type="PANTHER" id="PTHR34071">
    <property type="entry name" value="5-NITROIMIDAZOLE ANTIBIOTICS RESISTANCE PROTEIN, NIMA-FAMILY-RELATED PROTEIN-RELATED"/>
    <property type="match status" value="1"/>
</dbReference>
<organism evidence="1 2">
    <name type="scientific">Variibacter gotjawalensis</name>
    <dbReference type="NCBI Taxonomy" id="1333996"/>
    <lineage>
        <taxon>Bacteria</taxon>
        <taxon>Pseudomonadati</taxon>
        <taxon>Pseudomonadota</taxon>
        <taxon>Alphaproteobacteria</taxon>
        <taxon>Hyphomicrobiales</taxon>
        <taxon>Nitrobacteraceae</taxon>
        <taxon>Variibacter</taxon>
    </lineage>
</organism>
<reference evidence="1 2" key="1">
    <citation type="submission" date="2015-08" db="EMBL/GenBank/DDBJ databases">
        <title>Investigation of the bacterial diversity of lava forest soil.</title>
        <authorList>
            <person name="Lee J.S."/>
        </authorList>
    </citation>
    <scope>NUCLEOTIDE SEQUENCE [LARGE SCALE GENOMIC DNA]</scope>
    <source>
        <strain evidence="1 2">GJW-30</strain>
    </source>
</reference>
<dbReference type="OrthoDB" id="116031at2"/>
<gene>
    <name evidence="1" type="ORF">GJW-30_1_03829</name>
</gene>
<evidence type="ECO:0000313" key="1">
    <source>
        <dbReference type="EMBL" id="BAT61272.1"/>
    </source>
</evidence>
<dbReference type="Proteomes" id="UP000236884">
    <property type="component" value="Chromosome"/>
</dbReference>